<accession>A0ACC0A6G2</accession>
<gene>
    <name evidence="1" type="ORF">M9H77_24840</name>
</gene>
<evidence type="ECO:0000313" key="2">
    <source>
        <dbReference type="Proteomes" id="UP001060085"/>
    </source>
</evidence>
<keyword evidence="2" id="KW-1185">Reference proteome</keyword>
<proteinExistence type="predicted"/>
<evidence type="ECO:0000313" key="1">
    <source>
        <dbReference type="EMBL" id="KAI5656047.1"/>
    </source>
</evidence>
<organism evidence="1 2">
    <name type="scientific">Catharanthus roseus</name>
    <name type="common">Madagascar periwinkle</name>
    <name type="synonym">Vinca rosea</name>
    <dbReference type="NCBI Taxonomy" id="4058"/>
    <lineage>
        <taxon>Eukaryota</taxon>
        <taxon>Viridiplantae</taxon>
        <taxon>Streptophyta</taxon>
        <taxon>Embryophyta</taxon>
        <taxon>Tracheophyta</taxon>
        <taxon>Spermatophyta</taxon>
        <taxon>Magnoliopsida</taxon>
        <taxon>eudicotyledons</taxon>
        <taxon>Gunneridae</taxon>
        <taxon>Pentapetalae</taxon>
        <taxon>asterids</taxon>
        <taxon>lamiids</taxon>
        <taxon>Gentianales</taxon>
        <taxon>Apocynaceae</taxon>
        <taxon>Rauvolfioideae</taxon>
        <taxon>Vinceae</taxon>
        <taxon>Catharanthinae</taxon>
        <taxon>Catharanthus</taxon>
    </lineage>
</organism>
<reference evidence="2" key="1">
    <citation type="journal article" date="2023" name="Nat. Plants">
        <title>Single-cell RNA sequencing provides a high-resolution roadmap for understanding the multicellular compartmentation of specialized metabolism.</title>
        <authorList>
            <person name="Sun S."/>
            <person name="Shen X."/>
            <person name="Li Y."/>
            <person name="Li Y."/>
            <person name="Wang S."/>
            <person name="Li R."/>
            <person name="Zhang H."/>
            <person name="Shen G."/>
            <person name="Guo B."/>
            <person name="Wei J."/>
            <person name="Xu J."/>
            <person name="St-Pierre B."/>
            <person name="Chen S."/>
            <person name="Sun C."/>
        </authorList>
    </citation>
    <scope>NUCLEOTIDE SEQUENCE [LARGE SCALE GENOMIC DNA]</scope>
</reference>
<protein>
    <submittedName>
        <fullName evidence="1">Uncharacterized protein</fullName>
    </submittedName>
</protein>
<dbReference type="EMBL" id="CM044706">
    <property type="protein sequence ID" value="KAI5656047.1"/>
    <property type="molecule type" value="Genomic_DNA"/>
</dbReference>
<name>A0ACC0A6G2_CATRO</name>
<comment type="caution">
    <text evidence="1">The sequence shown here is derived from an EMBL/GenBank/DDBJ whole genome shotgun (WGS) entry which is preliminary data.</text>
</comment>
<dbReference type="Proteomes" id="UP001060085">
    <property type="component" value="Linkage Group LG06"/>
</dbReference>
<sequence>MRDEESQIAASGAGAGGGGGGSLTDGISVNNKKEGSDNNRILGRGKYKFWALAAVVLLAFWSMFTGSVTLKWSAGNLSRVPDDFEIHKDLDILEVEEKEKQVKHMWDVYTQSRSIRLPTFWQEAFKAAYEDLTSEVPSIRKNALSEIAKMFLVRSTLSHELEPLPDDSSLRR</sequence>